<reference evidence="1" key="1">
    <citation type="submission" date="2019-08" db="EMBL/GenBank/DDBJ databases">
        <authorList>
            <person name="Kucharzyk K."/>
            <person name="Murdoch R.W."/>
            <person name="Higgins S."/>
            <person name="Loffler F."/>
        </authorList>
    </citation>
    <scope>NUCLEOTIDE SEQUENCE</scope>
</reference>
<dbReference type="InterPro" id="IPR041492">
    <property type="entry name" value="HAD_2"/>
</dbReference>
<dbReference type="PANTHER" id="PTHR43434">
    <property type="entry name" value="PHOSPHOGLYCOLATE PHOSPHATASE"/>
    <property type="match status" value="1"/>
</dbReference>
<dbReference type="AlphaFoldDB" id="A0A644YD29"/>
<dbReference type="Gene3D" id="3.40.50.1000">
    <property type="entry name" value="HAD superfamily/HAD-like"/>
    <property type="match status" value="1"/>
</dbReference>
<organism evidence="1">
    <name type="scientific">bioreactor metagenome</name>
    <dbReference type="NCBI Taxonomy" id="1076179"/>
    <lineage>
        <taxon>unclassified sequences</taxon>
        <taxon>metagenomes</taxon>
        <taxon>ecological metagenomes</taxon>
    </lineage>
</organism>
<keyword evidence="1" id="KW-0378">Hydrolase</keyword>
<dbReference type="Pfam" id="PF13419">
    <property type="entry name" value="HAD_2"/>
    <property type="match status" value="1"/>
</dbReference>
<dbReference type="EC" id="3.6.1.1" evidence="1"/>
<dbReference type="GO" id="GO:0004427">
    <property type="term" value="F:inorganic diphosphate phosphatase activity"/>
    <property type="evidence" value="ECO:0007669"/>
    <property type="project" value="UniProtKB-EC"/>
</dbReference>
<proteinExistence type="predicted"/>
<dbReference type="InterPro" id="IPR006439">
    <property type="entry name" value="HAD-SF_hydro_IA"/>
</dbReference>
<dbReference type="SFLD" id="SFLDG01129">
    <property type="entry name" value="C1.5:_HAD__Beta-PGM__Phosphata"/>
    <property type="match status" value="1"/>
</dbReference>
<dbReference type="GO" id="GO:0006281">
    <property type="term" value="P:DNA repair"/>
    <property type="evidence" value="ECO:0007669"/>
    <property type="project" value="TreeGrafter"/>
</dbReference>
<protein>
    <submittedName>
        <fullName evidence="1">Pyrophosphatase PpaX</fullName>
        <ecNumber evidence="1">3.6.1.1</ecNumber>
    </submittedName>
</protein>
<name>A0A644YD29_9ZZZZ</name>
<dbReference type="FunFam" id="3.40.50.1000:FF:000022">
    <property type="entry name" value="Phosphoglycolate phosphatase"/>
    <property type="match status" value="1"/>
</dbReference>
<dbReference type="InterPro" id="IPR023214">
    <property type="entry name" value="HAD_sf"/>
</dbReference>
<dbReference type="SFLD" id="SFLDG01135">
    <property type="entry name" value="C1.5.6:_HAD__Beta-PGM__Phospha"/>
    <property type="match status" value="1"/>
</dbReference>
<dbReference type="InterPro" id="IPR036412">
    <property type="entry name" value="HAD-like_sf"/>
</dbReference>
<dbReference type="NCBIfam" id="TIGR01549">
    <property type="entry name" value="HAD-SF-IA-v1"/>
    <property type="match status" value="1"/>
</dbReference>
<dbReference type="NCBIfam" id="TIGR01509">
    <property type="entry name" value="HAD-SF-IA-v3"/>
    <property type="match status" value="1"/>
</dbReference>
<sequence>MEFKTILFDFDGTIADTNRLISESHFVVMEENFPGRFKMKEMAQFNGPSLEEIYGRLDQDRKDELVARYREVMLEKHDEMIGLFPGIKEMLGNLKQEGLRLGVVSTKRTDVLKRGISILGITDYFDTIIGSGDFSQPKPDPESLFLAMERLEAKRETSAMVGDNHHDIVAGNNAGITSIFVGWSEKTTAFIQPYQPTKIVKNPHELEEYILSGVRV</sequence>
<dbReference type="EMBL" id="VSSQ01004739">
    <property type="protein sequence ID" value="MPM26456.1"/>
    <property type="molecule type" value="Genomic_DNA"/>
</dbReference>
<dbReference type="GO" id="GO:0008967">
    <property type="term" value="F:phosphoglycolate phosphatase activity"/>
    <property type="evidence" value="ECO:0007669"/>
    <property type="project" value="TreeGrafter"/>
</dbReference>
<comment type="caution">
    <text evidence="1">The sequence shown here is derived from an EMBL/GenBank/DDBJ whole genome shotgun (WGS) entry which is preliminary data.</text>
</comment>
<evidence type="ECO:0000313" key="1">
    <source>
        <dbReference type="EMBL" id="MPM26456.1"/>
    </source>
</evidence>
<dbReference type="PRINTS" id="PR00413">
    <property type="entry name" value="HADHALOGNASE"/>
</dbReference>
<dbReference type="SFLD" id="SFLDS00003">
    <property type="entry name" value="Haloacid_Dehalogenase"/>
    <property type="match status" value="1"/>
</dbReference>
<gene>
    <name evidence="1" type="primary">ppaX_7</name>
    <name evidence="1" type="ORF">SDC9_72958</name>
</gene>
<dbReference type="Gene3D" id="1.10.150.240">
    <property type="entry name" value="Putative phosphatase, domain 2"/>
    <property type="match status" value="1"/>
</dbReference>
<accession>A0A644YD29</accession>
<dbReference type="GO" id="GO:0005829">
    <property type="term" value="C:cytosol"/>
    <property type="evidence" value="ECO:0007669"/>
    <property type="project" value="TreeGrafter"/>
</dbReference>
<dbReference type="PANTHER" id="PTHR43434:SF26">
    <property type="entry name" value="PYROPHOSPHATASE PPAX"/>
    <property type="match status" value="1"/>
</dbReference>
<dbReference type="InterPro" id="IPR023198">
    <property type="entry name" value="PGP-like_dom2"/>
</dbReference>
<dbReference type="InterPro" id="IPR050155">
    <property type="entry name" value="HAD-like_hydrolase_sf"/>
</dbReference>
<dbReference type="SUPFAM" id="SSF56784">
    <property type="entry name" value="HAD-like"/>
    <property type="match status" value="1"/>
</dbReference>